<dbReference type="EMBL" id="BOQL01000066">
    <property type="protein sequence ID" value="GIM77098.1"/>
    <property type="molecule type" value="Genomic_DNA"/>
</dbReference>
<accession>A0A919W241</accession>
<protein>
    <submittedName>
        <fullName evidence="2">Uncharacterized protein</fullName>
    </submittedName>
</protein>
<feature type="compositionally biased region" description="Polar residues" evidence="1">
    <location>
        <begin position="1"/>
        <end position="16"/>
    </location>
</feature>
<keyword evidence="3" id="KW-1185">Reference proteome</keyword>
<evidence type="ECO:0000313" key="2">
    <source>
        <dbReference type="EMBL" id="GIM77098.1"/>
    </source>
</evidence>
<evidence type="ECO:0000256" key="1">
    <source>
        <dbReference type="SAM" id="MobiDB-lite"/>
    </source>
</evidence>
<proteinExistence type="predicted"/>
<evidence type="ECO:0000313" key="3">
    <source>
        <dbReference type="Proteomes" id="UP000681340"/>
    </source>
</evidence>
<reference evidence="2" key="1">
    <citation type="submission" date="2021-03" db="EMBL/GenBank/DDBJ databases">
        <title>Whole genome shotgun sequence of Actinoplanes auranticolor NBRC 12245.</title>
        <authorList>
            <person name="Komaki H."/>
            <person name="Tamura T."/>
        </authorList>
    </citation>
    <scope>NUCLEOTIDE SEQUENCE</scope>
    <source>
        <strain evidence="2">NBRC 12245</strain>
    </source>
</reference>
<feature type="region of interest" description="Disordered" evidence="1">
    <location>
        <begin position="1"/>
        <end position="28"/>
    </location>
</feature>
<dbReference type="AlphaFoldDB" id="A0A919W241"/>
<gene>
    <name evidence="2" type="ORF">Aau02nite_74160</name>
</gene>
<name>A0A919W241_9ACTN</name>
<organism evidence="2 3">
    <name type="scientific">Actinoplanes auranticolor</name>
    <dbReference type="NCBI Taxonomy" id="47988"/>
    <lineage>
        <taxon>Bacteria</taxon>
        <taxon>Bacillati</taxon>
        <taxon>Actinomycetota</taxon>
        <taxon>Actinomycetes</taxon>
        <taxon>Micromonosporales</taxon>
        <taxon>Micromonosporaceae</taxon>
        <taxon>Actinoplanes</taxon>
    </lineage>
</organism>
<sequence length="64" mass="7102">MTAMVSVQPSAVTSSMGKEPPGMSQRGRLAECTHKVPWSGWENPEFAWSGAQATWNERLDRPIQ</sequence>
<comment type="caution">
    <text evidence="2">The sequence shown here is derived from an EMBL/GenBank/DDBJ whole genome shotgun (WGS) entry which is preliminary data.</text>
</comment>
<dbReference type="Proteomes" id="UP000681340">
    <property type="component" value="Unassembled WGS sequence"/>
</dbReference>